<reference evidence="2" key="1">
    <citation type="submission" date="2025-08" db="UniProtKB">
        <authorList>
            <consortium name="RefSeq"/>
        </authorList>
    </citation>
    <scope>IDENTIFICATION</scope>
    <source>
        <strain evidence="2">MV-25-SWS-2005</strain>
        <tissue evidence="2">Whole body</tissue>
    </source>
</reference>
<dbReference type="PANTHER" id="PTHR21644">
    <property type="entry name" value="AT02555P-RELATED"/>
    <property type="match status" value="1"/>
</dbReference>
<sequence>MSDKINYFAQSIDSFKETSLPSEPSEPDELIKITYDMVFNLKCDTSAEDGEHAEEVDSLGEIAKWTTRSTITEKQEMQKKSKEKLGHSPHLMIIFEDGDWNSAMHFLIESIRNPFKPNAVSTVFVEQHIRADILEHLRPELQPLNKEPPVTVRPSYVNSLKVVNEMQMEFVPKIDVIDPSGNTPVLLTDCNANELGVYSDGVIMLHTFKKTENIIDICTRDPTPFGSVSIWNEGMDRAFDIVAAINSPHFYFNCTNVDLSPIDKYFQAEENYALIDNGFHFEALKIYEQFKTIVFPLVHHIAPKPEANVEVVEPSPISFLDS</sequence>
<dbReference type="AlphaFoldDB" id="A0A6I8V1L5"/>
<evidence type="ECO:0000313" key="2">
    <source>
        <dbReference type="RefSeq" id="XP_002136740.2"/>
    </source>
</evidence>
<dbReference type="InterPro" id="IPR016161">
    <property type="entry name" value="Ald_DH/histidinol_DH"/>
</dbReference>
<dbReference type="SUPFAM" id="SSF53720">
    <property type="entry name" value="ALDH-like"/>
    <property type="match status" value="1"/>
</dbReference>
<dbReference type="RefSeq" id="XP_002136740.2">
    <property type="nucleotide sequence ID" value="XM_002136704.2"/>
</dbReference>
<dbReference type="KEGG" id="dpo:6903735"/>
<dbReference type="InParanoid" id="A0A6I8V1L5"/>
<accession>A0A6I8V1L5</accession>
<name>A0A6I8V1L5_DROPS</name>
<proteinExistence type="predicted"/>
<evidence type="ECO:0000313" key="1">
    <source>
        <dbReference type="Proteomes" id="UP000001819"/>
    </source>
</evidence>
<organism evidence="1 2">
    <name type="scientific">Drosophila pseudoobscura pseudoobscura</name>
    <name type="common">Fruit fly</name>
    <dbReference type="NCBI Taxonomy" id="46245"/>
    <lineage>
        <taxon>Eukaryota</taxon>
        <taxon>Metazoa</taxon>
        <taxon>Ecdysozoa</taxon>
        <taxon>Arthropoda</taxon>
        <taxon>Hexapoda</taxon>
        <taxon>Insecta</taxon>
        <taxon>Pterygota</taxon>
        <taxon>Neoptera</taxon>
        <taxon>Endopterygota</taxon>
        <taxon>Diptera</taxon>
        <taxon>Brachycera</taxon>
        <taxon>Muscomorpha</taxon>
        <taxon>Ephydroidea</taxon>
        <taxon>Drosophilidae</taxon>
        <taxon>Drosophila</taxon>
        <taxon>Sophophora</taxon>
    </lineage>
</organism>
<keyword evidence="1" id="KW-1185">Reference proteome</keyword>
<dbReference type="Proteomes" id="UP000001819">
    <property type="component" value="Chromosome 4"/>
</dbReference>
<gene>
    <name evidence="2" type="primary">LOC6903735</name>
</gene>
<dbReference type="Pfam" id="PF07368">
    <property type="entry name" value="DUF1487"/>
    <property type="match status" value="1"/>
</dbReference>
<protein>
    <submittedName>
        <fullName evidence="2">Uncharacterized protein</fullName>
    </submittedName>
</protein>
<dbReference type="PANTHER" id="PTHR21644:SF0">
    <property type="entry name" value="AT02555P-RELATED"/>
    <property type="match status" value="1"/>
</dbReference>
<dbReference type="InterPro" id="IPR009961">
    <property type="entry name" value="DUF1487"/>
</dbReference>
<dbReference type="GO" id="GO:0016491">
    <property type="term" value="F:oxidoreductase activity"/>
    <property type="evidence" value="ECO:0007669"/>
    <property type="project" value="InterPro"/>
</dbReference>